<proteinExistence type="predicted"/>
<dbReference type="AlphaFoldDB" id="A0A433SHA3"/>
<keyword evidence="1" id="KW-0812">Transmembrane</keyword>
<evidence type="ECO:0000256" key="1">
    <source>
        <dbReference type="SAM" id="Phobius"/>
    </source>
</evidence>
<name>A0A433SHA3_9BURK</name>
<organism evidence="2 3">
    <name type="scientific">Saezia sanguinis</name>
    <dbReference type="NCBI Taxonomy" id="1965230"/>
    <lineage>
        <taxon>Bacteria</taxon>
        <taxon>Pseudomonadati</taxon>
        <taxon>Pseudomonadota</taxon>
        <taxon>Betaproteobacteria</taxon>
        <taxon>Burkholderiales</taxon>
        <taxon>Saeziaceae</taxon>
        <taxon>Saezia</taxon>
    </lineage>
</organism>
<keyword evidence="3" id="KW-1185">Reference proteome</keyword>
<evidence type="ECO:0000313" key="3">
    <source>
        <dbReference type="Proteomes" id="UP000286947"/>
    </source>
</evidence>
<comment type="caution">
    <text evidence="2">The sequence shown here is derived from an EMBL/GenBank/DDBJ whole genome shotgun (WGS) entry which is preliminary data.</text>
</comment>
<feature type="transmembrane region" description="Helical" evidence="1">
    <location>
        <begin position="6"/>
        <end position="28"/>
    </location>
</feature>
<keyword evidence="1" id="KW-1133">Transmembrane helix</keyword>
<keyword evidence="1" id="KW-0472">Membrane</keyword>
<dbReference type="Proteomes" id="UP000286947">
    <property type="component" value="Unassembled WGS sequence"/>
</dbReference>
<gene>
    <name evidence="2" type="ORF">CUZ56_00610</name>
</gene>
<evidence type="ECO:0000313" key="2">
    <source>
        <dbReference type="EMBL" id="RUS68125.1"/>
    </source>
</evidence>
<protein>
    <submittedName>
        <fullName evidence="2">Uncharacterized protein</fullName>
    </submittedName>
</protein>
<sequence length="45" mass="4950">MNIIVYALLCYGITAVISFFLIALIILINKIMSRSSTSEQAEEGV</sequence>
<reference evidence="2 3" key="1">
    <citation type="submission" date="2018-01" db="EMBL/GenBank/DDBJ databases">
        <title>Saezia sanguinis gen. nov., sp. nov., in the order Burkholderiales isolated from human blood.</title>
        <authorList>
            <person name="Medina-Pascual M.J."/>
            <person name="Valdezate S."/>
            <person name="Monzon S."/>
            <person name="Cuesta I."/>
            <person name="Carrasco G."/>
            <person name="Villalon P."/>
            <person name="Saez-Nieto J.A."/>
        </authorList>
    </citation>
    <scope>NUCLEOTIDE SEQUENCE [LARGE SCALE GENOMIC DNA]</scope>
    <source>
        <strain evidence="2 3">CNM695-12</strain>
    </source>
</reference>
<dbReference type="RefSeq" id="WP_204250803.1">
    <property type="nucleotide sequence ID" value="NZ_CAWUGC010000018.1"/>
</dbReference>
<dbReference type="EMBL" id="PQSP01000001">
    <property type="protein sequence ID" value="RUS68125.1"/>
    <property type="molecule type" value="Genomic_DNA"/>
</dbReference>
<accession>A0A433SHA3</accession>